<dbReference type="EMBL" id="SIXF01000045">
    <property type="protein sequence ID" value="TBO36982.1"/>
    <property type="molecule type" value="Genomic_DNA"/>
</dbReference>
<dbReference type="NCBIfam" id="TIGR02606">
    <property type="entry name" value="antidote_CC2985"/>
    <property type="match status" value="1"/>
</dbReference>
<comment type="caution">
    <text evidence="4">The sequence shown here is derived from an EMBL/GenBank/DDBJ whole genome shotgun (WGS) entry which is preliminary data.</text>
</comment>
<dbReference type="Proteomes" id="UP000291819">
    <property type="component" value="Unassembled WGS sequence"/>
</dbReference>
<proteinExistence type="inferred from homology"/>
<evidence type="ECO:0000313" key="4">
    <source>
        <dbReference type="EMBL" id="TBO36982.1"/>
    </source>
</evidence>
<keyword evidence="5" id="KW-1185">Reference proteome</keyword>
<dbReference type="CDD" id="cd22231">
    <property type="entry name" value="RHH_NikR_HicB-like"/>
    <property type="match status" value="1"/>
</dbReference>
<dbReference type="GO" id="GO:0006355">
    <property type="term" value="P:regulation of DNA-templated transcription"/>
    <property type="evidence" value="ECO:0007669"/>
    <property type="project" value="InterPro"/>
</dbReference>
<dbReference type="Gene3D" id="6.10.10.120">
    <property type="entry name" value="Antitoxin ParD1-like"/>
    <property type="match status" value="1"/>
</dbReference>
<dbReference type="InterPro" id="IPR010985">
    <property type="entry name" value="Ribbon_hlx_hlx"/>
</dbReference>
<evidence type="ECO:0000256" key="1">
    <source>
        <dbReference type="ARBA" id="ARBA00008580"/>
    </source>
</evidence>
<dbReference type="PANTHER" id="PTHR36582:SF2">
    <property type="entry name" value="ANTITOXIN PARD"/>
    <property type="match status" value="1"/>
</dbReference>
<dbReference type="InterPro" id="IPR038296">
    <property type="entry name" value="ParD_sf"/>
</dbReference>
<dbReference type="AlphaFoldDB" id="A0A4Q9H6I0"/>
<keyword evidence="2" id="KW-1277">Toxin-antitoxin system</keyword>
<accession>A0A4Q9H6I0</accession>
<protein>
    <submittedName>
        <fullName evidence="4">Type II toxin-antitoxin system ParD family antitoxin</fullName>
    </submittedName>
</protein>
<comment type="similarity">
    <text evidence="1">Belongs to the ParD antitoxin family.</text>
</comment>
<dbReference type="PANTHER" id="PTHR36582">
    <property type="entry name" value="ANTITOXIN PARD"/>
    <property type="match status" value="1"/>
</dbReference>
<feature type="coiled-coil region" evidence="3">
    <location>
        <begin position="33"/>
        <end position="60"/>
    </location>
</feature>
<reference evidence="4 5" key="1">
    <citation type="submission" date="2019-02" db="EMBL/GenBank/DDBJ databases">
        <title>Pedobacter kyonggii whole genome sequence analysis.</title>
        <authorList>
            <person name="Dahal R.H."/>
        </authorList>
    </citation>
    <scope>NUCLEOTIDE SEQUENCE [LARGE SCALE GENOMIC DNA]</scope>
    <source>
        <strain evidence="4 5">K-4-11-1</strain>
    </source>
</reference>
<evidence type="ECO:0000256" key="2">
    <source>
        <dbReference type="ARBA" id="ARBA00022649"/>
    </source>
</evidence>
<dbReference type="SUPFAM" id="SSF47598">
    <property type="entry name" value="Ribbon-helix-helix"/>
    <property type="match status" value="1"/>
</dbReference>
<dbReference type="InterPro" id="IPR022789">
    <property type="entry name" value="ParD"/>
</dbReference>
<sequence>MGRNTSILLGDHFDNFINEKIASGKFSSASEVIRTSLRLLEEEEKQIELLRKALKIGEESGFVKNFDPAKHLQELHRKHL</sequence>
<gene>
    <name evidence="4" type="ORF">EYS08_24205</name>
</gene>
<dbReference type="OrthoDB" id="9815501at2"/>
<dbReference type="RefSeq" id="WP_131032505.1">
    <property type="nucleotide sequence ID" value="NZ_SIXF01000045.1"/>
</dbReference>
<keyword evidence="3" id="KW-0175">Coiled coil</keyword>
<dbReference type="Pfam" id="PF03693">
    <property type="entry name" value="ParD_antitoxin"/>
    <property type="match status" value="1"/>
</dbReference>
<organism evidence="4 5">
    <name type="scientific">Pedobacter kyonggii</name>
    <dbReference type="NCBI Taxonomy" id="1926871"/>
    <lineage>
        <taxon>Bacteria</taxon>
        <taxon>Pseudomonadati</taxon>
        <taxon>Bacteroidota</taxon>
        <taxon>Sphingobacteriia</taxon>
        <taxon>Sphingobacteriales</taxon>
        <taxon>Sphingobacteriaceae</taxon>
        <taxon>Pedobacter</taxon>
    </lineage>
</organism>
<evidence type="ECO:0000313" key="5">
    <source>
        <dbReference type="Proteomes" id="UP000291819"/>
    </source>
</evidence>
<name>A0A4Q9H6I0_9SPHI</name>
<evidence type="ECO:0000256" key="3">
    <source>
        <dbReference type="SAM" id="Coils"/>
    </source>
</evidence>